<dbReference type="InterPro" id="IPR011051">
    <property type="entry name" value="RmlC_Cupin_sf"/>
</dbReference>
<reference evidence="2" key="1">
    <citation type="submission" date="2015-01" db="EMBL/GenBank/DDBJ databases">
        <title>The Genome Sequence of Cladophialophora bantiana CBS 173.52.</title>
        <authorList>
            <consortium name="The Broad Institute Genomics Platform"/>
            <person name="Cuomo C."/>
            <person name="de Hoog S."/>
            <person name="Gorbushina A."/>
            <person name="Stielow B."/>
            <person name="Teixiera M."/>
            <person name="Abouelleil A."/>
            <person name="Chapman S.B."/>
            <person name="Priest M."/>
            <person name="Young S.K."/>
            <person name="Wortman J."/>
            <person name="Nusbaum C."/>
            <person name="Birren B."/>
        </authorList>
    </citation>
    <scope>NUCLEOTIDE SEQUENCE [LARGE SCALE GENOMIC DNA]</scope>
    <source>
        <strain evidence="2">CBS 173.52</strain>
    </source>
</reference>
<dbReference type="Gene3D" id="2.60.120.10">
    <property type="entry name" value="Jelly Rolls"/>
    <property type="match status" value="1"/>
</dbReference>
<dbReference type="EMBL" id="KN846994">
    <property type="protein sequence ID" value="KIW90077.1"/>
    <property type="molecule type" value="Genomic_DNA"/>
</dbReference>
<keyword evidence="3" id="KW-1185">Reference proteome</keyword>
<evidence type="ECO:0000313" key="2">
    <source>
        <dbReference type="EMBL" id="KIW90077.1"/>
    </source>
</evidence>
<evidence type="ECO:0000259" key="1">
    <source>
        <dbReference type="Pfam" id="PF05899"/>
    </source>
</evidence>
<proteinExistence type="predicted"/>
<gene>
    <name evidence="2" type="ORF">Z519_09508</name>
</gene>
<dbReference type="Pfam" id="PF05899">
    <property type="entry name" value="Cupin_3"/>
    <property type="match status" value="1"/>
</dbReference>
<dbReference type="PANTHER" id="PTHR36169">
    <property type="entry name" value="ETHANOLAMINE UTILIZATION PROTEIN EUTQ"/>
    <property type="match status" value="1"/>
</dbReference>
<dbReference type="PANTHER" id="PTHR36169:SF1">
    <property type="entry name" value="ACETATE KINASE EUTQ"/>
    <property type="match status" value="1"/>
</dbReference>
<organism evidence="2 3">
    <name type="scientific">Cladophialophora bantiana (strain ATCC 10958 / CBS 173.52 / CDC B-1940 / NIH 8579)</name>
    <name type="common">Xylohypha bantiana</name>
    <dbReference type="NCBI Taxonomy" id="1442370"/>
    <lineage>
        <taxon>Eukaryota</taxon>
        <taxon>Fungi</taxon>
        <taxon>Dikarya</taxon>
        <taxon>Ascomycota</taxon>
        <taxon>Pezizomycotina</taxon>
        <taxon>Eurotiomycetes</taxon>
        <taxon>Chaetothyriomycetidae</taxon>
        <taxon>Chaetothyriales</taxon>
        <taxon>Herpotrichiellaceae</taxon>
        <taxon>Cladophialophora</taxon>
    </lineage>
</organism>
<dbReference type="InterPro" id="IPR008579">
    <property type="entry name" value="UGlyAH_Cupin_dom"/>
</dbReference>
<dbReference type="Proteomes" id="UP000053789">
    <property type="component" value="Unassembled WGS sequence"/>
</dbReference>
<dbReference type="AlphaFoldDB" id="A0A0D2FU65"/>
<dbReference type="HOGENOM" id="CLU_141740_2_0_1"/>
<dbReference type="OrthoDB" id="4985585at2759"/>
<feature type="domain" description="(S)-ureidoglycine aminohydrolase cupin" evidence="1">
    <location>
        <begin position="44"/>
        <end position="100"/>
    </location>
</feature>
<dbReference type="VEuPathDB" id="FungiDB:Z519_09508"/>
<protein>
    <recommendedName>
        <fullName evidence="1">(S)-ureidoglycine aminohydrolase cupin domain-containing protein</fullName>
    </recommendedName>
</protein>
<dbReference type="GeneID" id="27702436"/>
<dbReference type="SUPFAM" id="SSF51182">
    <property type="entry name" value="RmlC-like cupins"/>
    <property type="match status" value="1"/>
</dbReference>
<dbReference type="RefSeq" id="XP_016616746.1">
    <property type="nucleotide sequence ID" value="XM_016767230.1"/>
</dbReference>
<evidence type="ECO:0000313" key="3">
    <source>
        <dbReference type="Proteomes" id="UP000053789"/>
    </source>
</evidence>
<dbReference type="InterPro" id="IPR010424">
    <property type="entry name" value="EutQ"/>
</dbReference>
<accession>A0A0D2FU65</accession>
<name>A0A0D2FU65_CLAB1</name>
<dbReference type="InterPro" id="IPR014710">
    <property type="entry name" value="RmlC-like_jellyroll"/>
</dbReference>
<sequence length="119" mass="13245">MVLEVKPKTDMFKVQNIPGVPEHVYFTDFLGSRDKNAPNPITGSWFRIERGPPSTPPKYEYDEVGIVIEGTITLEDEGGTKETVKEGDIFMIHRGSTVAFSSSDYGIAFKCGSRLMARL</sequence>